<evidence type="ECO:0000259" key="6">
    <source>
        <dbReference type="Pfam" id="PF00892"/>
    </source>
</evidence>
<dbReference type="AlphaFoldDB" id="A0A2G6KJN4"/>
<feature type="transmembrane region" description="Helical" evidence="5">
    <location>
        <begin position="266"/>
        <end position="285"/>
    </location>
</feature>
<feature type="domain" description="EamA" evidence="6">
    <location>
        <begin position="12"/>
        <end position="144"/>
    </location>
</feature>
<dbReference type="Pfam" id="PF00892">
    <property type="entry name" value="EamA"/>
    <property type="match status" value="2"/>
</dbReference>
<evidence type="ECO:0000256" key="5">
    <source>
        <dbReference type="SAM" id="Phobius"/>
    </source>
</evidence>
<keyword evidence="4 5" id="KW-0472">Membrane</keyword>
<dbReference type="PANTHER" id="PTHR22911">
    <property type="entry name" value="ACYL-MALONYL CONDENSING ENZYME-RELATED"/>
    <property type="match status" value="1"/>
</dbReference>
<dbReference type="EMBL" id="PDSK01000030">
    <property type="protein sequence ID" value="PIE35886.1"/>
    <property type="molecule type" value="Genomic_DNA"/>
</dbReference>
<feature type="transmembrane region" description="Helical" evidence="5">
    <location>
        <begin position="129"/>
        <end position="149"/>
    </location>
</feature>
<reference evidence="7 8" key="1">
    <citation type="submission" date="2017-10" db="EMBL/GenBank/DDBJ databases">
        <title>Novel microbial diversity and functional potential in the marine mammal oral microbiome.</title>
        <authorList>
            <person name="Dudek N.K."/>
            <person name="Sun C.L."/>
            <person name="Burstein D."/>
            <person name="Kantor R.S."/>
            <person name="Aliaga Goltsman D.S."/>
            <person name="Bik E.M."/>
            <person name="Thomas B.C."/>
            <person name="Banfield J.F."/>
            <person name="Relman D.A."/>
        </authorList>
    </citation>
    <scope>NUCLEOTIDE SEQUENCE [LARGE SCALE GENOMIC DNA]</scope>
    <source>
        <strain evidence="7">DOLJORAL78_47_16</strain>
    </source>
</reference>
<dbReference type="InterPro" id="IPR037185">
    <property type="entry name" value="EmrE-like"/>
</dbReference>
<dbReference type="Proteomes" id="UP000230821">
    <property type="component" value="Unassembled WGS sequence"/>
</dbReference>
<protein>
    <submittedName>
        <fullName evidence="7">EamA family transporter</fullName>
    </submittedName>
</protein>
<name>A0A2G6KJN4_9BACT</name>
<evidence type="ECO:0000256" key="3">
    <source>
        <dbReference type="ARBA" id="ARBA00022989"/>
    </source>
</evidence>
<keyword evidence="3 5" id="KW-1133">Transmembrane helix</keyword>
<sequence length="289" mass="32442">MTSFLHHSHIYGRLAILGSAFCFYLATVALRWSKAAGLALDSPYFVFSRFLMGFLAIGALFLIKRHTLRPRRFDLLLGRAMFNLTSVLCFFKAVEMTTAAESNVLNMTYPLFVTIFSWFLFKKQRDVRAVGMVLLAFLGILLVFSPGSLQIDPNNLWGLTSGFLAAIAMLFLNRVRQYNDTDTVLFFVFSIGTVLIFIFFHGHLYVPSVREMLYLGFSAFMGFSGQYLLTIGFRYVTAVEGSIISTTRILLAAFLGPILTSDPATAWPGWIGAILIFAANIYFATRKVK</sequence>
<dbReference type="GO" id="GO:0016020">
    <property type="term" value="C:membrane"/>
    <property type="evidence" value="ECO:0007669"/>
    <property type="project" value="UniProtKB-SubCell"/>
</dbReference>
<gene>
    <name evidence="7" type="ORF">CSA56_02225</name>
</gene>
<feature type="transmembrane region" description="Helical" evidence="5">
    <location>
        <begin position="12"/>
        <end position="32"/>
    </location>
</feature>
<evidence type="ECO:0000313" key="7">
    <source>
        <dbReference type="EMBL" id="PIE35886.1"/>
    </source>
</evidence>
<feature type="transmembrane region" description="Helical" evidence="5">
    <location>
        <begin position="44"/>
        <end position="63"/>
    </location>
</feature>
<evidence type="ECO:0000313" key="8">
    <source>
        <dbReference type="Proteomes" id="UP000230821"/>
    </source>
</evidence>
<evidence type="ECO:0000256" key="4">
    <source>
        <dbReference type="ARBA" id="ARBA00023136"/>
    </source>
</evidence>
<dbReference type="PANTHER" id="PTHR22911:SF6">
    <property type="entry name" value="SOLUTE CARRIER FAMILY 35 MEMBER G1"/>
    <property type="match status" value="1"/>
</dbReference>
<accession>A0A2G6KJN4</accession>
<evidence type="ECO:0000256" key="1">
    <source>
        <dbReference type="ARBA" id="ARBA00004141"/>
    </source>
</evidence>
<dbReference type="SUPFAM" id="SSF103481">
    <property type="entry name" value="Multidrug resistance efflux transporter EmrE"/>
    <property type="match status" value="2"/>
</dbReference>
<feature type="domain" description="EamA" evidence="6">
    <location>
        <begin position="156"/>
        <end position="279"/>
    </location>
</feature>
<evidence type="ECO:0000256" key="2">
    <source>
        <dbReference type="ARBA" id="ARBA00022692"/>
    </source>
</evidence>
<proteinExistence type="predicted"/>
<dbReference type="InterPro" id="IPR000620">
    <property type="entry name" value="EamA_dom"/>
</dbReference>
<feature type="transmembrane region" description="Helical" evidence="5">
    <location>
        <begin position="75"/>
        <end position="94"/>
    </location>
</feature>
<organism evidence="7 8">
    <name type="scientific">candidate division KSB3 bacterium</name>
    <dbReference type="NCBI Taxonomy" id="2044937"/>
    <lineage>
        <taxon>Bacteria</taxon>
        <taxon>candidate division KSB3</taxon>
    </lineage>
</organism>
<feature type="transmembrane region" description="Helical" evidence="5">
    <location>
        <begin position="241"/>
        <end position="260"/>
    </location>
</feature>
<comment type="caution">
    <text evidence="7">The sequence shown here is derived from an EMBL/GenBank/DDBJ whole genome shotgun (WGS) entry which is preliminary data.</text>
</comment>
<feature type="transmembrane region" description="Helical" evidence="5">
    <location>
        <begin position="106"/>
        <end position="122"/>
    </location>
</feature>
<feature type="transmembrane region" description="Helical" evidence="5">
    <location>
        <begin position="184"/>
        <end position="206"/>
    </location>
</feature>
<feature type="transmembrane region" description="Helical" evidence="5">
    <location>
        <begin position="155"/>
        <end position="172"/>
    </location>
</feature>
<comment type="subcellular location">
    <subcellularLocation>
        <location evidence="1">Membrane</location>
        <topology evidence="1">Multi-pass membrane protein</topology>
    </subcellularLocation>
</comment>
<feature type="transmembrane region" description="Helical" evidence="5">
    <location>
        <begin position="212"/>
        <end position="229"/>
    </location>
</feature>
<keyword evidence="2 5" id="KW-0812">Transmembrane</keyword>